<dbReference type="InterPro" id="IPR020902">
    <property type="entry name" value="Actin/actin-like_CS"/>
</dbReference>
<feature type="transmembrane region" description="Helical" evidence="23">
    <location>
        <begin position="686"/>
        <end position="707"/>
    </location>
</feature>
<dbReference type="InterPro" id="IPR043129">
    <property type="entry name" value="ATPase_NBD"/>
</dbReference>
<evidence type="ECO:0000256" key="6">
    <source>
        <dbReference type="ARBA" id="ARBA00010600"/>
    </source>
</evidence>
<keyword evidence="18" id="KW-0206">Cytoskeleton</keyword>
<evidence type="ECO:0000256" key="3">
    <source>
        <dbReference type="ARBA" id="ARBA00004477"/>
    </source>
</evidence>
<evidence type="ECO:0000313" key="25">
    <source>
        <dbReference type="Proteomes" id="UP000826656"/>
    </source>
</evidence>
<keyword evidence="15" id="KW-0067">ATP-binding</keyword>
<feature type="transmembrane region" description="Helical" evidence="23">
    <location>
        <begin position="809"/>
        <end position="830"/>
    </location>
</feature>
<feature type="transmembrane region" description="Helical" evidence="23">
    <location>
        <begin position="463"/>
        <end position="481"/>
    </location>
</feature>
<keyword evidence="14" id="KW-0256">Endoplasmic reticulum</keyword>
<feature type="transmembrane region" description="Helical" evidence="23">
    <location>
        <begin position="837"/>
        <end position="859"/>
    </location>
</feature>
<evidence type="ECO:0000256" key="5">
    <source>
        <dbReference type="ARBA" id="ARBA00006752"/>
    </source>
</evidence>
<dbReference type="InterPro" id="IPR004000">
    <property type="entry name" value="Actin"/>
</dbReference>
<keyword evidence="18" id="KW-0963">Cytoplasm</keyword>
<keyword evidence="16 23" id="KW-1133">Transmembrane helix</keyword>
<evidence type="ECO:0000256" key="13">
    <source>
        <dbReference type="ARBA" id="ARBA00022801"/>
    </source>
</evidence>
<feature type="transmembrane region" description="Helical" evidence="23">
    <location>
        <begin position="409"/>
        <end position="430"/>
    </location>
</feature>
<comment type="subcellular location">
    <subcellularLocation>
        <location evidence="2">Cytoplasm</location>
        <location evidence="2">Cytoskeleton</location>
    </subcellularLocation>
    <subcellularLocation>
        <location evidence="3">Endoplasmic reticulum membrane</location>
        <topology evidence="3">Multi-pass membrane protein</topology>
    </subcellularLocation>
</comment>
<feature type="transmembrane region" description="Helical" evidence="23">
    <location>
        <begin position="529"/>
        <end position="551"/>
    </location>
</feature>
<feature type="region of interest" description="Disordered" evidence="22">
    <location>
        <begin position="614"/>
        <end position="638"/>
    </location>
</feature>
<dbReference type="Proteomes" id="UP000826656">
    <property type="component" value="Unassembled WGS sequence"/>
</dbReference>
<comment type="similarity">
    <text evidence="6">Belongs to the ALG10 glucosyltransferase family.</text>
</comment>
<organism evidence="24 25">
    <name type="scientific">Solanum tuberosum</name>
    <name type="common">Potato</name>
    <dbReference type="NCBI Taxonomy" id="4113"/>
    <lineage>
        <taxon>Eukaryota</taxon>
        <taxon>Viridiplantae</taxon>
        <taxon>Streptophyta</taxon>
        <taxon>Embryophyta</taxon>
        <taxon>Tracheophyta</taxon>
        <taxon>Spermatophyta</taxon>
        <taxon>Magnoliopsida</taxon>
        <taxon>eudicotyledons</taxon>
        <taxon>Gunneridae</taxon>
        <taxon>Pentapetalae</taxon>
        <taxon>asterids</taxon>
        <taxon>lamiids</taxon>
        <taxon>Solanales</taxon>
        <taxon>Solanaceae</taxon>
        <taxon>Solanoideae</taxon>
        <taxon>Solaneae</taxon>
        <taxon>Solanum</taxon>
    </lineage>
</organism>
<evidence type="ECO:0000256" key="18">
    <source>
        <dbReference type="ARBA" id="ARBA00023212"/>
    </source>
</evidence>
<dbReference type="Pfam" id="PF04922">
    <property type="entry name" value="DIE2_ALG10"/>
    <property type="match status" value="1"/>
</dbReference>
<dbReference type="InterPro" id="IPR016900">
    <property type="entry name" value="Alg10"/>
</dbReference>
<accession>A0ABQ7TY53</accession>
<gene>
    <name evidence="24" type="ORF">KY290_038181</name>
</gene>
<dbReference type="PANTHER" id="PTHR12989:SF10">
    <property type="entry name" value="DOL-P-GLC:GLC(2)MAN(9)GLCNAC(2)-PP-DOL ALPHA-1,2-GLUCOSYLTRANSFERASE-RELATED"/>
    <property type="match status" value="1"/>
</dbReference>
<comment type="similarity">
    <text evidence="5 21">Belongs to the actin family.</text>
</comment>
<feature type="transmembrane region" description="Helical" evidence="23">
    <location>
        <begin position="727"/>
        <end position="752"/>
    </location>
</feature>
<evidence type="ECO:0000256" key="12">
    <source>
        <dbReference type="ARBA" id="ARBA00022741"/>
    </source>
</evidence>
<evidence type="ECO:0000256" key="7">
    <source>
        <dbReference type="ARBA" id="ARBA00011967"/>
    </source>
</evidence>
<dbReference type="PROSITE" id="PS01132">
    <property type="entry name" value="ACTINS_ACT_LIKE"/>
    <property type="match status" value="1"/>
</dbReference>
<dbReference type="EMBL" id="JAIVGD010000028">
    <property type="protein sequence ID" value="KAH0739476.1"/>
    <property type="molecule type" value="Genomic_DNA"/>
</dbReference>
<dbReference type="PRINTS" id="PR00190">
    <property type="entry name" value="ACTIN"/>
</dbReference>
<evidence type="ECO:0000256" key="17">
    <source>
        <dbReference type="ARBA" id="ARBA00023136"/>
    </source>
</evidence>
<dbReference type="SMART" id="SM00268">
    <property type="entry name" value="ACTIN"/>
    <property type="match status" value="1"/>
</dbReference>
<keyword evidence="17 23" id="KW-0472">Membrane</keyword>
<reference evidence="24 25" key="1">
    <citation type="journal article" date="2021" name="bioRxiv">
        <title>Chromosome-scale and haplotype-resolved genome assembly of a tetraploid potato cultivar.</title>
        <authorList>
            <person name="Sun H."/>
            <person name="Jiao W.-B."/>
            <person name="Krause K."/>
            <person name="Campoy J.A."/>
            <person name="Goel M."/>
            <person name="Folz-Donahue K."/>
            <person name="Kukat C."/>
            <person name="Huettel B."/>
            <person name="Schneeberger K."/>
        </authorList>
    </citation>
    <scope>NUCLEOTIDE SEQUENCE [LARGE SCALE GENOMIC DNA]</scope>
    <source>
        <strain evidence="24">SolTubOtavaFocal</strain>
        <tissue evidence="24">Leaves</tissue>
    </source>
</reference>
<comment type="catalytic activity">
    <reaction evidence="20">
        <text>an alpha-D-Glc-(1-&gt;3)-alpha-D-Glc-(1-&gt;3)-alpha-D-Man-(1-&gt;2)-alpha-D-Man-(1-&gt;2)-alpha-D-Man-(1-&gt;3)-[alpha-D-Man-(1-&gt;2)-alpha-D-Man-(1-&gt;3)-[alpha-D-Man-(1-&gt;2)-alpha-D-Man-(1-&gt;6)]-alpha-D-Man-(1-&gt;6)]-beta-D-Man-(1-&gt;4)-beta-D-GlcNAc-(1-&gt;4)-alpha-D-GlcNAc-diphospho-di-trans,poly-cis-dolichol + a di-trans,poly-cis-dolichyl beta-D-glucosyl phosphate = a alpha-D-Glc-(1-&gt;2)-alpha-D-Glc-(1-&gt;3)-alpha-D-Glc-(1-&gt;3)-alpha-D-Man-(1-&gt;2)-alpha-D-Man-(1-&gt;2)-alpha-D-Man-(1-&gt;3)-[alpha-D-Man-(1-&gt;2)-alpha-D-Man-(1-&gt;3)-[alpha-D-Man-(1-&gt;2)-alpha-D-Man-(1-&gt;6)]-alpha-D-Man-(1-&gt;6)]-beta-D-Man-(1-&gt;4)-beta-D-GlcNAc-(1-&gt;4)-alpha-D-GlcNAc-diphospho-di-trans,poly-cis-dolichol + a di-trans,poly-cis-dolichyl phosphate + H(+)</text>
        <dbReference type="Rhea" id="RHEA:29543"/>
        <dbReference type="Rhea" id="RHEA-COMP:19498"/>
        <dbReference type="Rhea" id="RHEA-COMP:19502"/>
        <dbReference type="Rhea" id="RHEA-COMP:19512"/>
        <dbReference type="Rhea" id="RHEA-COMP:19522"/>
        <dbReference type="ChEBI" id="CHEBI:15378"/>
        <dbReference type="ChEBI" id="CHEBI:57525"/>
        <dbReference type="ChEBI" id="CHEBI:57683"/>
        <dbReference type="ChEBI" id="CHEBI:132522"/>
        <dbReference type="ChEBI" id="CHEBI:132523"/>
        <dbReference type="EC" id="2.4.1.256"/>
    </reaction>
    <physiologicalReaction direction="left-to-right" evidence="20">
        <dbReference type="Rhea" id="RHEA:29544"/>
    </physiologicalReaction>
</comment>
<evidence type="ECO:0000256" key="10">
    <source>
        <dbReference type="ARBA" id="ARBA00022679"/>
    </source>
</evidence>
<proteinExistence type="inferred from homology"/>
<dbReference type="SUPFAM" id="SSF53067">
    <property type="entry name" value="Actin-like ATPase domain"/>
    <property type="match status" value="2"/>
</dbReference>
<evidence type="ECO:0000256" key="8">
    <source>
        <dbReference type="ARBA" id="ARBA00018512"/>
    </source>
</evidence>
<keyword evidence="11 23" id="KW-0812">Transmembrane</keyword>
<evidence type="ECO:0000256" key="1">
    <source>
        <dbReference type="ARBA" id="ARBA00003780"/>
    </source>
</evidence>
<feature type="transmembrane region" description="Helical" evidence="23">
    <location>
        <begin position="879"/>
        <end position="898"/>
    </location>
</feature>
<comment type="pathway">
    <text evidence="4">Protein modification; protein glycosylation.</text>
</comment>
<protein>
    <recommendedName>
        <fullName evidence="8">Dol-P-Glc:Glc(2)Man(9)GlcNAc(2)-PP-Dol alpha-1,2-glucosyltransferase</fullName>
        <ecNumber evidence="7">2.4.1.256</ecNumber>
    </recommendedName>
</protein>
<keyword evidence="12" id="KW-0547">Nucleotide-binding</keyword>
<keyword evidence="25" id="KW-1185">Reference proteome</keyword>
<evidence type="ECO:0000256" key="15">
    <source>
        <dbReference type="ARBA" id="ARBA00022840"/>
    </source>
</evidence>
<feature type="transmembrane region" description="Helical" evidence="23">
    <location>
        <begin position="764"/>
        <end position="789"/>
    </location>
</feature>
<dbReference type="EC" id="2.4.1.256" evidence="7"/>
<evidence type="ECO:0000256" key="14">
    <source>
        <dbReference type="ARBA" id="ARBA00022824"/>
    </source>
</evidence>
<feature type="transmembrane region" description="Helical" evidence="23">
    <location>
        <begin position="501"/>
        <end position="517"/>
    </location>
</feature>
<dbReference type="Gene3D" id="3.30.420.40">
    <property type="match status" value="2"/>
</dbReference>
<evidence type="ECO:0000256" key="11">
    <source>
        <dbReference type="ARBA" id="ARBA00022692"/>
    </source>
</evidence>
<evidence type="ECO:0000256" key="23">
    <source>
        <dbReference type="SAM" id="Phobius"/>
    </source>
</evidence>
<comment type="function">
    <text evidence="1">Actins are highly conserved proteins that are involved in various types of cell motility and are ubiquitously expressed in all eukaryotic cells. Essential component of cell cytoskeleton; plays an important role in cytoplasmic streaming, cell shape determination, cell division, organelle movement and extension growth.</text>
</comment>
<comment type="caution">
    <text evidence="24">The sequence shown here is derived from an EMBL/GenBank/DDBJ whole genome shotgun (WGS) entry which is preliminary data.</text>
</comment>
<keyword evidence="13" id="KW-0378">Hydrolase</keyword>
<evidence type="ECO:0000256" key="9">
    <source>
        <dbReference type="ARBA" id="ARBA00022676"/>
    </source>
</evidence>
<dbReference type="CDD" id="cd10224">
    <property type="entry name" value="ASKHA_NBD_actin"/>
    <property type="match status" value="1"/>
</dbReference>
<sequence length="1098" mass="124582">MADVEDIQPLVCDNGTGMVKAGFAGDDAPRAVFPSIVGRPRHAGVMVGMGQKDAYVGDEAQSKRGILTLKYPIEHGIVNNWDDMEKIWHHTFYNELRVAPEEHPVLLTEAPLNPKANREKMTQIMFETFNAPAMYVAIQAVLSLYASGRTTGIVLDSGDGVSHTVPIYEGYALPHAILRLDLAGRDLTEYMVKILTERGYSFTTTAEKEIVRDMKEKLAYLALDFEQELETTTTGSAVEKNYELPDGQVITIGAERFRCPEVLYQPSLIGMEAAGIHETTYNSIMKCDVDIRKDLYGNIVLSGGSTMFPGIADRMSKEIQALAPSSMKIKVVAPPERKYSVWIGGSILASLSTFQQMWIAKAEYDESGPSINLGIPISASGKTQIAERSELERKEEEEYKNCGEKMGKLAVAVIVSSWVVAVSILVNRIVTEPYMDEIFHIPQAQQYCKGNFRSWDPMITTPPGLYIVSLAYVASLFPGIFSMKADVSFSDACSSSILRSSNGVLAVFCSMMVYNILTHLRPSLTDRKVTLRTVVLALYPLHWFFTFLYYTDVASLTAVLASYLMSLKKKYFFSSLVGALAVLIRQTNIIWILFIACTGVLDYILDQPKDSADLTDSSQSQGKDAFPVSSQGVGTHSNLRKRRIHNQAATFSSPIHQKIASSVPSSDFSHEVREIISRLWQFKWEIIASFWPYLVIIAAFITFVFWNGSIVLGAKEAHTVSPHFAQLMYFSLISVLFVTPVHFTIGQAAALARSFWKKNKLVSFFQLCTALAVGFLSVHFFSIAHPYLIADNRHYTFYLWRKVIKFHWSMKYLLVPLYVYSWISIFNILAKSQRKTWVLVYFLATAATLIPAPLIEFRYYTIPFFFLILHSHVDDDRSWLLMGILYVAINIFTMYMFLFRPFSWVHETGATMARISLTRLCLQEEDHELEEVRCKHGFVLPLLTSWTPRNPSRRYWGCPYYGNARSCDFWLWKDDYIDPRSKFVIPKLLGRIAELEHSVESSRKVETSDKEINKPTKSTKSMESKIDMNKKESKMDNFDDDLKKMKAVEKKWKKNLAKSKKREKQLWIALLCVYILGVSLVFQRVLFLKGEGHSRKLS</sequence>
<feature type="region of interest" description="Disordered" evidence="22">
    <location>
        <begin position="1004"/>
        <end position="1024"/>
    </location>
</feature>
<evidence type="ECO:0000256" key="16">
    <source>
        <dbReference type="ARBA" id="ARBA00022989"/>
    </source>
</evidence>
<evidence type="ECO:0000256" key="2">
    <source>
        <dbReference type="ARBA" id="ARBA00004245"/>
    </source>
</evidence>
<evidence type="ECO:0000313" key="24">
    <source>
        <dbReference type="EMBL" id="KAH0739476.1"/>
    </source>
</evidence>
<dbReference type="Gene3D" id="3.90.640.10">
    <property type="entry name" value="Actin, Chain A, domain 4"/>
    <property type="match status" value="1"/>
</dbReference>
<feature type="transmembrane region" description="Helical" evidence="23">
    <location>
        <begin position="1066"/>
        <end position="1087"/>
    </location>
</feature>
<keyword evidence="10" id="KW-0808">Transferase</keyword>
<evidence type="ECO:0000256" key="4">
    <source>
        <dbReference type="ARBA" id="ARBA00004922"/>
    </source>
</evidence>
<dbReference type="PANTHER" id="PTHR12989">
    <property type="entry name" value="ALPHA-1,2-GLUCOSYLTRANSFERASE ALG10"/>
    <property type="match status" value="1"/>
</dbReference>
<name>A0ABQ7TY53_SOLTU</name>
<dbReference type="Pfam" id="PF00022">
    <property type="entry name" value="Actin"/>
    <property type="match status" value="1"/>
</dbReference>
<feature type="transmembrane region" description="Helical" evidence="23">
    <location>
        <begin position="571"/>
        <end position="601"/>
    </location>
</feature>
<evidence type="ECO:0000256" key="20">
    <source>
        <dbReference type="ARBA" id="ARBA00048064"/>
    </source>
</evidence>
<dbReference type="InterPro" id="IPR004001">
    <property type="entry name" value="Actin_CS"/>
</dbReference>
<dbReference type="PROSITE" id="PS00406">
    <property type="entry name" value="ACTINS_1"/>
    <property type="match status" value="1"/>
</dbReference>
<evidence type="ECO:0000256" key="22">
    <source>
        <dbReference type="SAM" id="MobiDB-lite"/>
    </source>
</evidence>
<feature type="compositionally biased region" description="Polar residues" evidence="22">
    <location>
        <begin position="614"/>
        <end position="637"/>
    </location>
</feature>
<evidence type="ECO:0000256" key="21">
    <source>
        <dbReference type="RuleBase" id="RU000487"/>
    </source>
</evidence>
<comment type="function">
    <text evidence="19">Dol-P-Glc:Glc(2)Man(9)GlcNAc(2)-PP-Dol alpha-1,2-glucosyltransferase that operates in the biosynthetic pathway of dolichol-linked oligosaccharides, the glycan precursors employed in protein asparagine (N)-glycosylation. The assembly of dolichol-linked oligosaccharides begins on the cytosolic side of the endoplasmic reticulum membrane and finishes in its lumen. The sequential addition of sugars to dolichol pyrophosphate produces dolichol-linked oligosaccharides containing fourteen sugars, including two GlcNAcs, nine mannoses and three glucoses. Once assembled, the oligosaccharide is transferred from the lipid to nascent proteins by oligosaccharyltransferases. In the lumen of the endoplasmic reticulum, adds the third and last glucose residue from dolichyl phosphate glucose (Dol-P-Glc) onto the lipid-linked oligosaccharide intermediate Glc(2)Man(9)GlcNAc(2)-PP-Dol to produce Glc(3)Man(9)GlcNAc(2)-PP-Dol.</text>
</comment>
<dbReference type="PROSITE" id="PS00432">
    <property type="entry name" value="ACTINS_2"/>
    <property type="match status" value="1"/>
</dbReference>
<keyword evidence="9" id="KW-0328">Glycosyltransferase</keyword>
<evidence type="ECO:0000256" key="19">
    <source>
        <dbReference type="ARBA" id="ARBA00044727"/>
    </source>
</evidence>